<evidence type="ECO:0000256" key="1">
    <source>
        <dbReference type="SAM" id="SignalP"/>
    </source>
</evidence>
<dbReference type="Proteomes" id="UP001189619">
    <property type="component" value="Chromosome"/>
</dbReference>
<evidence type="ECO:0000313" key="3">
    <source>
        <dbReference type="Proteomes" id="UP001189619"/>
    </source>
</evidence>
<feature type="chain" id="PRO_5041355032" evidence="1">
    <location>
        <begin position="20"/>
        <end position="92"/>
    </location>
</feature>
<dbReference type="EMBL" id="OY569118">
    <property type="protein sequence ID" value="CAJ1003530.1"/>
    <property type="molecule type" value="Genomic_DNA"/>
</dbReference>
<keyword evidence="3" id="KW-1185">Reference proteome</keyword>
<proteinExistence type="predicted"/>
<protein>
    <submittedName>
        <fullName evidence="2">Uncharacterized protein</fullName>
    </submittedName>
</protein>
<sequence>MKKRILCIGMALSLLPAQMADMWTAEANQRGQDAAFAKQVLQDLRDAHWQAKAAASEPERSGITASGADEWNAAEHVLKGEMVAQPLPPDWR</sequence>
<keyword evidence="1" id="KW-0732">Signal</keyword>
<dbReference type="AlphaFoldDB" id="A0AA48RD25"/>
<dbReference type="RefSeq" id="WP_304414519.1">
    <property type="nucleotide sequence ID" value="NZ_OY569118.1"/>
</dbReference>
<reference evidence="2" key="1">
    <citation type="submission" date="2023-07" db="EMBL/GenBank/DDBJ databases">
        <authorList>
            <person name="Ivanov I."/>
            <person name="Teneva D."/>
            <person name="Stoikov I."/>
        </authorList>
    </citation>
    <scope>NUCLEOTIDE SEQUENCE</scope>
    <source>
        <strain evidence="2">4475</strain>
    </source>
</reference>
<organism evidence="2 3">
    <name type="scientific">Brevibacillus aydinogluensis</name>
    <dbReference type="NCBI Taxonomy" id="927786"/>
    <lineage>
        <taxon>Bacteria</taxon>
        <taxon>Bacillati</taxon>
        <taxon>Bacillota</taxon>
        <taxon>Bacilli</taxon>
        <taxon>Bacillales</taxon>
        <taxon>Paenibacillaceae</taxon>
        <taxon>Brevibacillus</taxon>
    </lineage>
</organism>
<feature type="signal peptide" evidence="1">
    <location>
        <begin position="1"/>
        <end position="19"/>
    </location>
</feature>
<accession>A0AA48RD25</accession>
<name>A0AA48RD25_9BACL</name>
<dbReference type="KEGG" id="bayd:BSPP4475_14515"/>
<evidence type="ECO:0000313" key="2">
    <source>
        <dbReference type="EMBL" id="CAJ1003530.1"/>
    </source>
</evidence>
<gene>
    <name evidence="2" type="ORF">BSPP4475_14515</name>
</gene>